<dbReference type="OrthoDB" id="10495647at2759"/>
<keyword evidence="3" id="KW-1185">Reference proteome</keyword>
<feature type="compositionally biased region" description="Basic and acidic residues" evidence="1">
    <location>
        <begin position="70"/>
        <end position="90"/>
    </location>
</feature>
<feature type="region of interest" description="Disordered" evidence="1">
    <location>
        <begin position="63"/>
        <end position="98"/>
    </location>
</feature>
<organism evidence="2 3">
    <name type="scientific">Cylicostephanus goldi</name>
    <name type="common">Nematode worm</name>
    <dbReference type="NCBI Taxonomy" id="71465"/>
    <lineage>
        <taxon>Eukaryota</taxon>
        <taxon>Metazoa</taxon>
        <taxon>Ecdysozoa</taxon>
        <taxon>Nematoda</taxon>
        <taxon>Chromadorea</taxon>
        <taxon>Rhabditida</taxon>
        <taxon>Rhabditina</taxon>
        <taxon>Rhabditomorpha</taxon>
        <taxon>Strongyloidea</taxon>
        <taxon>Strongylidae</taxon>
        <taxon>Cylicostephanus</taxon>
    </lineage>
</organism>
<proteinExistence type="predicted"/>
<dbReference type="EMBL" id="UYRV01105864">
    <property type="protein sequence ID" value="VDN21703.1"/>
    <property type="molecule type" value="Genomic_DNA"/>
</dbReference>
<sequence>MFQDEPSDHDIMEPITSLSIKLINKEDRTYTVLKFLIPIAEYGSAQLGVMMCDRFTRACLGGRDDDGDVESGRDHRNAYRSEDKASEQKRLSFSASVS</sequence>
<reference evidence="2 3" key="1">
    <citation type="submission" date="2018-11" db="EMBL/GenBank/DDBJ databases">
        <authorList>
            <consortium name="Pathogen Informatics"/>
        </authorList>
    </citation>
    <scope>NUCLEOTIDE SEQUENCE [LARGE SCALE GENOMIC DNA]</scope>
</reference>
<dbReference type="AlphaFoldDB" id="A0A3P7MDT4"/>
<evidence type="ECO:0000313" key="2">
    <source>
        <dbReference type="EMBL" id="VDN21703.1"/>
    </source>
</evidence>
<evidence type="ECO:0000313" key="3">
    <source>
        <dbReference type="Proteomes" id="UP000271889"/>
    </source>
</evidence>
<accession>A0A3P7MDT4</accession>
<protein>
    <submittedName>
        <fullName evidence="2">Uncharacterized protein</fullName>
    </submittedName>
</protein>
<evidence type="ECO:0000256" key="1">
    <source>
        <dbReference type="SAM" id="MobiDB-lite"/>
    </source>
</evidence>
<name>A0A3P7MDT4_CYLGO</name>
<dbReference type="Proteomes" id="UP000271889">
    <property type="component" value="Unassembled WGS sequence"/>
</dbReference>
<gene>
    <name evidence="2" type="ORF">CGOC_LOCUS9113</name>
</gene>